<feature type="transmembrane region" description="Helical" evidence="8">
    <location>
        <begin position="677"/>
        <end position="702"/>
    </location>
</feature>
<feature type="transmembrane region" description="Helical" evidence="8">
    <location>
        <begin position="478"/>
        <end position="501"/>
    </location>
</feature>
<feature type="compositionally biased region" description="Basic and acidic residues" evidence="7">
    <location>
        <begin position="1172"/>
        <end position="1190"/>
    </location>
</feature>
<dbReference type="InterPro" id="IPR032800">
    <property type="entry name" value="TRP_N"/>
</dbReference>
<keyword evidence="11" id="KW-0675">Receptor</keyword>
<name>A0A420IW65_9PEZI</name>
<dbReference type="Proteomes" id="UP000285405">
    <property type="component" value="Unassembled WGS sequence"/>
</dbReference>
<keyword evidence="4 9" id="KW-0732">Signal</keyword>
<dbReference type="PANTHER" id="PTHR31145">
    <property type="entry name" value="INTEGRAL MEMBRANE PROTEIN (AFU_ORTHOLOGUE AFUA_7G01610)"/>
    <property type="match status" value="1"/>
</dbReference>
<dbReference type="EMBL" id="MCBR01005273">
    <property type="protein sequence ID" value="RKF78776.1"/>
    <property type="molecule type" value="Genomic_DNA"/>
</dbReference>
<evidence type="ECO:0000259" key="10">
    <source>
        <dbReference type="SMART" id="SM01320"/>
    </source>
</evidence>
<evidence type="ECO:0000313" key="11">
    <source>
        <dbReference type="EMBL" id="RKF78776.1"/>
    </source>
</evidence>
<evidence type="ECO:0000256" key="4">
    <source>
        <dbReference type="ARBA" id="ARBA00022729"/>
    </source>
</evidence>
<comment type="subcellular location">
    <subcellularLocation>
        <location evidence="1">Membrane</location>
        <topology evidence="1">Multi-pass membrane protein</topology>
    </subcellularLocation>
</comment>
<feature type="compositionally biased region" description="Low complexity" evidence="7">
    <location>
        <begin position="1018"/>
        <end position="1042"/>
    </location>
</feature>
<evidence type="ECO:0000256" key="5">
    <source>
        <dbReference type="ARBA" id="ARBA00022989"/>
    </source>
</evidence>
<feature type="compositionally biased region" description="Polar residues" evidence="7">
    <location>
        <begin position="1398"/>
        <end position="1426"/>
    </location>
</feature>
<feature type="domain" description="ML-like" evidence="10">
    <location>
        <begin position="60"/>
        <end position="202"/>
    </location>
</feature>
<accession>A0A420IW65</accession>
<feature type="region of interest" description="Disordered" evidence="7">
    <location>
        <begin position="1396"/>
        <end position="1429"/>
    </location>
</feature>
<reference evidence="11 12" key="1">
    <citation type="journal article" date="2018" name="BMC Genomics">
        <title>Comparative genome analyses reveal sequence features reflecting distinct modes of host-adaptation between dicot and monocot powdery mildew.</title>
        <authorList>
            <person name="Wu Y."/>
            <person name="Ma X."/>
            <person name="Pan Z."/>
            <person name="Kale S.D."/>
            <person name="Song Y."/>
            <person name="King H."/>
            <person name="Zhang Q."/>
            <person name="Presley C."/>
            <person name="Deng X."/>
            <person name="Wei C.I."/>
            <person name="Xiao S."/>
        </authorList>
    </citation>
    <scope>NUCLEOTIDE SEQUENCE [LARGE SCALE GENOMIC DNA]</scope>
    <source>
        <strain evidence="11">UCSC1</strain>
    </source>
</reference>
<feature type="region of interest" description="Disordered" evidence="7">
    <location>
        <begin position="1164"/>
        <end position="1193"/>
    </location>
</feature>
<evidence type="ECO:0000256" key="8">
    <source>
        <dbReference type="SAM" id="Phobius"/>
    </source>
</evidence>
<dbReference type="InterPro" id="IPR006910">
    <property type="entry name" value="Rad21_Rec8_N"/>
</dbReference>
<evidence type="ECO:0000256" key="2">
    <source>
        <dbReference type="ARBA" id="ARBA00010642"/>
    </source>
</evidence>
<keyword evidence="3 8" id="KW-0812">Transmembrane</keyword>
<organism evidence="11 12">
    <name type="scientific">Golovinomyces cichoracearum</name>
    <dbReference type="NCBI Taxonomy" id="62708"/>
    <lineage>
        <taxon>Eukaryota</taxon>
        <taxon>Fungi</taxon>
        <taxon>Dikarya</taxon>
        <taxon>Ascomycota</taxon>
        <taxon>Pezizomycotina</taxon>
        <taxon>Leotiomycetes</taxon>
        <taxon>Erysiphales</taxon>
        <taxon>Erysiphaceae</taxon>
        <taxon>Golovinomyces</taxon>
    </lineage>
</organism>
<evidence type="ECO:0000313" key="12">
    <source>
        <dbReference type="Proteomes" id="UP000285405"/>
    </source>
</evidence>
<comment type="caution">
    <text evidence="11">The sequence shown here is derived from an EMBL/GenBank/DDBJ whole genome shotgun (WGS) entry which is preliminary data.</text>
</comment>
<feature type="transmembrane region" description="Helical" evidence="8">
    <location>
        <begin position="205"/>
        <end position="230"/>
    </location>
</feature>
<proteinExistence type="inferred from homology"/>
<comment type="similarity">
    <text evidence="2">Belongs to the transient receptor potential (TRP) ion channel family.</text>
</comment>
<feature type="signal peptide" evidence="9">
    <location>
        <begin position="1"/>
        <end position="34"/>
    </location>
</feature>
<evidence type="ECO:0000256" key="1">
    <source>
        <dbReference type="ARBA" id="ARBA00004141"/>
    </source>
</evidence>
<feature type="chain" id="PRO_5019233328" evidence="9">
    <location>
        <begin position="35"/>
        <end position="1642"/>
    </location>
</feature>
<dbReference type="SMART" id="SM01320">
    <property type="entry name" value="TRP_N"/>
    <property type="match status" value="1"/>
</dbReference>
<evidence type="ECO:0000256" key="7">
    <source>
        <dbReference type="SAM" id="MobiDB-lite"/>
    </source>
</evidence>
<feature type="region of interest" description="Disordered" evidence="7">
    <location>
        <begin position="1011"/>
        <end position="1042"/>
    </location>
</feature>
<dbReference type="OrthoDB" id="5377623at2759"/>
<dbReference type="InterPro" id="IPR040241">
    <property type="entry name" value="TRP_Flc/Pkd2-like"/>
</dbReference>
<evidence type="ECO:0000256" key="6">
    <source>
        <dbReference type="ARBA" id="ARBA00023136"/>
    </source>
</evidence>
<feature type="transmembrane region" description="Helical" evidence="8">
    <location>
        <begin position="399"/>
        <end position="420"/>
    </location>
</feature>
<sequence>MLTIPRNLDLLQKAWVSAILVFLFLNSSISLARAAESSSATVKGTDASGTTVMLLVDRDPALYTGDFGDCMGGQSLINLTSFDAAYYADNMTVLFNMAGSTNLRNESLMIYISVQAYGEDRFNMVFNPCNANFESLCPLNNSVPIRGQALIPVSRADVAGIPSIALNIPDFEGSAILRIFSNSSQTQIGCFSAVMRNGSTLSHPAFIGTFLTIFTIVGIASSFATTVWAADKTENLAHYAHSLPVLLIFEVFQSIFFSGALSLNWPSILAAWWSNFALFSGMIYTPGIIKSLNSFVGISGNSSQVGGAGSTILNNNGGLQQQIYGRSLPMTTRDLVPDVGDMVNYLSKRATANNDSPRLYDWAGLPVAPGLPLPGNWSGFAGELSMVGIPAADAFLNGFIWLLTLTIIILSTLVIFKLVLEGLNSIKWIKNDCLAHFRTQWLKYVGRVILRTGFISFFMIMTLSLYQFSYGGKTGQVVIAVIVFLITFGGCLAACFYVTFYQIQNNYCEMKPDGIPLQPQKHTKSLNLQNTTDNKLVDDKEEFESSPSASHTKIKTLVAQDNQSEEIHGYIKIRKRYGWLLARYRSTRWWFFIVWVIYQFVRACLIGGAREHPVAQVIGLFIWEIIAFVTLIIINPWEGTRNTVLAVWLLGISKVVTSGLSIAFLPQFYLPRISSTIIGIIIVITQGLLVLSLLILIILGAVSSYMSITRDQEQFKPENLKDIRLRYFAKIENKPKINAHSAIGESPEKIKEPYFSVKSFRREPKIDDEGSTAMRSIYNYTASHTSLPCHDSSSRPFSRVDSMTESLQKQGQNYGNKVHGTQPAHKIHDMNQFHEFSRPDTNESSRAGTPLGLGNGSIINYNKITAVPLIRPSTPVSCLKPAMPSVEQQMLFASQRMNNSRLVATLGSKSNTKKVTRKAILGVNLKKACETIIEPEAPMALRLQSSLLYGVTRVYTQKWDYLLSDTQAIYTSIRTFLSSNKSNQIDKNAGKARPNQLMLADDPAFLVDDPPPPPSLEFNENFNGSSPFNSSQSLLSIRPRSNSNVSKNSNSFLGLDIPSSSHGDANGLRNLYDLSDNDLFGPSSATHQVSRAEKLFNDDEQMLLQNDDLFEIDDYGEIRELPTAEKEVRPSETMFLRSRPVLESTSITSSRVPKEQHDLVLGHDQSIPNFNRDGEMRWYDGDNDPSDKNAEPIPTASVTVQQLRKDDSVFNEDSSFLSAEAPQMRKRRKAKKNVTITDISTELETADMRKMTIEYHANMKNQLKLKARAKENMASKKKAFHYIFGVGINGVGEIEGLHRLENSLASFSGQDLQEKILGRSAISSSPNYERKRARSEFDIGSGITKRIRNLESELGRRLVGDKDDVIDYDEFKDAQSNIYDNSIEIGREAASALKDHPSSSMMPWNLSASAHSRPGSSLQRQGSRLTPASPLIGRGLSIIPTDLNKLLEDQEDIVMYDAHDDENKIKFDKGKTEDGDDSFSGLLPSSLTKTATLSHQHSFQPWQNNQSREKNKDFDIYGPAAVVDTQTVSTSQWVREALDRESCNFFYFLQGKIIDEVNKFMVDNGDIGTIDNIPESKLTFAKLIEPEKNTSIVAAQAFYHVLSLVNKNVIRVEQPHTEPLVQQRWQNESKIDNDIYISLVYV</sequence>
<dbReference type="CDD" id="cd21789">
    <property type="entry name" value="Rad21_Rec8_M_SpRec8p-like"/>
    <property type="match status" value="1"/>
</dbReference>
<feature type="transmembrane region" description="Helical" evidence="8">
    <location>
        <begin position="242"/>
        <end position="263"/>
    </location>
</feature>
<protein>
    <submittedName>
        <fullName evidence="11">Putative transient receptor potential ion channel</fullName>
    </submittedName>
</protein>
<feature type="transmembrane region" description="Helical" evidence="8">
    <location>
        <begin position="448"/>
        <end position="466"/>
    </location>
</feature>
<dbReference type="PANTHER" id="PTHR31145:SF7">
    <property type="entry name" value="TRP-LIKE ION CHANNEL"/>
    <property type="match status" value="1"/>
</dbReference>
<dbReference type="GO" id="GO:0009272">
    <property type="term" value="P:fungal-type cell wall biogenesis"/>
    <property type="evidence" value="ECO:0007669"/>
    <property type="project" value="TreeGrafter"/>
</dbReference>
<gene>
    <name evidence="11" type="ORF">GcC1_052017</name>
</gene>
<evidence type="ECO:0000256" key="9">
    <source>
        <dbReference type="SAM" id="SignalP"/>
    </source>
</evidence>
<dbReference type="Pfam" id="PF14558">
    <property type="entry name" value="TRP_N"/>
    <property type="match status" value="1"/>
</dbReference>
<dbReference type="InterPro" id="IPR010308">
    <property type="entry name" value="TRP_C"/>
</dbReference>
<feature type="transmembrane region" description="Helical" evidence="8">
    <location>
        <begin position="269"/>
        <end position="289"/>
    </location>
</feature>
<feature type="transmembrane region" description="Helical" evidence="8">
    <location>
        <begin position="646"/>
        <end position="665"/>
    </location>
</feature>
<dbReference type="Pfam" id="PF06011">
    <property type="entry name" value="TRP"/>
    <property type="match status" value="1"/>
</dbReference>
<evidence type="ECO:0000256" key="3">
    <source>
        <dbReference type="ARBA" id="ARBA00022692"/>
    </source>
</evidence>
<keyword evidence="5 8" id="KW-1133">Transmembrane helix</keyword>
<dbReference type="GO" id="GO:0055085">
    <property type="term" value="P:transmembrane transport"/>
    <property type="evidence" value="ECO:0007669"/>
    <property type="project" value="TreeGrafter"/>
</dbReference>
<dbReference type="Pfam" id="PF04825">
    <property type="entry name" value="Rad21_Rec8_N"/>
    <property type="match status" value="1"/>
</dbReference>
<feature type="transmembrane region" description="Helical" evidence="8">
    <location>
        <begin position="614"/>
        <end position="634"/>
    </location>
</feature>
<dbReference type="GO" id="GO:0016020">
    <property type="term" value="C:membrane"/>
    <property type="evidence" value="ECO:0007669"/>
    <property type="project" value="UniProtKB-SubCell"/>
</dbReference>
<keyword evidence="6 8" id="KW-0472">Membrane</keyword>